<dbReference type="AlphaFoldDB" id="A0A1M4MH77"/>
<sequence length="184" mass="19861">MRRQRDDAVSPVVGVMLMLVVTVIIAAVVSAFAGGMGSGSEKLQQVQLRATYSQADGMTIEHLGGDAIATISTNVIVRPSKTFGNAEHMRWVVNKTSITDEKKTTAYPDGTPWLAASGVTGAKAFRPGETHHILSPYHNSTFLQPGASATYKFDNLDNIGRTFYVEFVDDAGRVFGQTEVIIKP</sequence>
<feature type="transmembrane region" description="Helical" evidence="1">
    <location>
        <begin position="12"/>
        <end position="33"/>
    </location>
</feature>
<dbReference type="Proteomes" id="UP000184671">
    <property type="component" value="Unassembled WGS sequence"/>
</dbReference>
<dbReference type="RefSeq" id="WP_083608667.1">
    <property type="nucleotide sequence ID" value="NZ_FMID01000004.1"/>
</dbReference>
<evidence type="ECO:0000256" key="1">
    <source>
        <dbReference type="SAM" id="Phobius"/>
    </source>
</evidence>
<accession>A0A1M4MH77</accession>
<reference evidence="3 4" key="1">
    <citation type="submission" date="2016-08" db="EMBL/GenBank/DDBJ databases">
        <authorList>
            <person name="Seilhamer J.J."/>
        </authorList>
    </citation>
    <scope>NUCLEOTIDE SEQUENCE [LARGE SCALE GENOMIC DNA]</scope>
    <source>
        <strain evidence="3">L21-II-0</strain>
    </source>
</reference>
<dbReference type="NCBIfam" id="TIGR02537">
    <property type="entry name" value="arch_flag_Nterm"/>
    <property type="match status" value="1"/>
</dbReference>
<dbReference type="Pfam" id="PF07790">
    <property type="entry name" value="Pilin_N"/>
    <property type="match status" value="1"/>
</dbReference>
<evidence type="ECO:0000259" key="2">
    <source>
        <dbReference type="Pfam" id="PF07790"/>
    </source>
</evidence>
<evidence type="ECO:0000313" key="4">
    <source>
        <dbReference type="Proteomes" id="UP000184671"/>
    </source>
</evidence>
<proteinExistence type="predicted"/>
<keyword evidence="1" id="KW-1133">Transmembrane helix</keyword>
<dbReference type="STRING" id="118126.L21_0103"/>
<dbReference type="InterPro" id="IPR012859">
    <property type="entry name" value="Pilin_N_archaeal"/>
</dbReference>
<keyword evidence="1" id="KW-0472">Membrane</keyword>
<dbReference type="OrthoDB" id="112390at2157"/>
<dbReference type="InterPro" id="IPR013373">
    <property type="entry name" value="Flagellin/pilin_N_arc"/>
</dbReference>
<keyword evidence="1" id="KW-0812">Transmembrane</keyword>
<evidence type="ECO:0000313" key="3">
    <source>
        <dbReference type="EMBL" id="SCL74235.1"/>
    </source>
</evidence>
<dbReference type="EMBL" id="FMID01000004">
    <property type="protein sequence ID" value="SCL74235.1"/>
    <property type="molecule type" value="Genomic_DNA"/>
</dbReference>
<protein>
    <recommendedName>
        <fullName evidence="2">Archaeal Type IV pilin N-terminal domain-containing protein</fullName>
    </recommendedName>
</protein>
<gene>
    <name evidence="3" type="ORF">L21_0103</name>
</gene>
<organism evidence="3 4">
    <name type="scientific">Methanoculleus chikugoensis</name>
    <dbReference type="NCBI Taxonomy" id="118126"/>
    <lineage>
        <taxon>Archaea</taxon>
        <taxon>Methanobacteriati</taxon>
        <taxon>Methanobacteriota</taxon>
        <taxon>Stenosarchaea group</taxon>
        <taxon>Methanomicrobia</taxon>
        <taxon>Methanomicrobiales</taxon>
        <taxon>Methanomicrobiaceae</taxon>
        <taxon>Methanoculleus</taxon>
    </lineage>
</organism>
<name>A0A1M4MH77_9EURY</name>
<feature type="domain" description="Archaeal Type IV pilin N-terminal" evidence="2">
    <location>
        <begin position="7"/>
        <end position="81"/>
    </location>
</feature>